<dbReference type="InterPro" id="IPR016186">
    <property type="entry name" value="C-type_lectin-like/link_sf"/>
</dbReference>
<dbReference type="Gene3D" id="3.10.100.10">
    <property type="entry name" value="Mannose-Binding Protein A, subunit A"/>
    <property type="match status" value="1"/>
</dbReference>
<dbReference type="SMART" id="SM00181">
    <property type="entry name" value="EGF"/>
    <property type="match status" value="3"/>
</dbReference>
<protein>
    <recommendedName>
        <fullName evidence="2">Thrombomodulin</fullName>
    </recommendedName>
</protein>
<organism evidence="20 21">
    <name type="scientific">Paramormyrops kingsleyae</name>
    <dbReference type="NCBI Taxonomy" id="1676925"/>
    <lineage>
        <taxon>Eukaryota</taxon>
        <taxon>Metazoa</taxon>
        <taxon>Chordata</taxon>
        <taxon>Craniata</taxon>
        <taxon>Vertebrata</taxon>
        <taxon>Euteleostomi</taxon>
        <taxon>Actinopterygii</taxon>
        <taxon>Neopterygii</taxon>
        <taxon>Teleostei</taxon>
        <taxon>Osteoglossocephala</taxon>
        <taxon>Osteoglossomorpha</taxon>
        <taxon>Osteoglossiformes</taxon>
        <taxon>Mormyridae</taxon>
        <taxon>Paramormyrops</taxon>
    </lineage>
</organism>
<reference evidence="20" key="1">
    <citation type="submission" date="2025-08" db="UniProtKB">
        <authorList>
            <consortium name="Ensembl"/>
        </authorList>
    </citation>
    <scope>IDENTIFICATION</scope>
</reference>
<dbReference type="Proteomes" id="UP000261540">
    <property type="component" value="Unplaced"/>
</dbReference>
<dbReference type="GO" id="GO:0004888">
    <property type="term" value="F:transmembrane signaling receptor activity"/>
    <property type="evidence" value="ECO:0007669"/>
    <property type="project" value="InterPro"/>
</dbReference>
<dbReference type="GeneTree" id="ENSGT00830000128368"/>
<dbReference type="Pfam" id="PF09064">
    <property type="entry name" value="EGF_Tme5"/>
    <property type="match status" value="1"/>
</dbReference>
<reference evidence="20" key="2">
    <citation type="submission" date="2025-09" db="UniProtKB">
        <authorList>
            <consortium name="Ensembl"/>
        </authorList>
    </citation>
    <scope>IDENTIFICATION</scope>
</reference>
<comment type="subunit">
    <text evidence="14">Interacts with ITGAL, ITGAM and ITGB2. Interacts with thrombin/F2; this interaction switches the specificity of thrombin from a procoagulant to an anticoagulant and antifibrinolytic protease. Interacts with ANGP1 and ANGP2; these interactions significantly inhibit the generation of activated PC and TAFIa/CPB2 by the thrombin/thrombomodulin complex. Interacts with PF4; this interaction enhances generation of activated protein C. Interacts with HMGB1; this interaction inhibits HMGB1 inflammatory activity.</text>
</comment>
<keyword evidence="9" id="KW-0325">Glycoprotein</keyword>
<evidence type="ECO:0000256" key="6">
    <source>
        <dbReference type="ARBA" id="ARBA00022729"/>
    </source>
</evidence>
<dbReference type="SMART" id="SM00034">
    <property type="entry name" value="CLECT"/>
    <property type="match status" value="1"/>
</dbReference>
<evidence type="ECO:0000256" key="1">
    <source>
        <dbReference type="ARBA" id="ARBA00004479"/>
    </source>
</evidence>
<dbReference type="PROSITE" id="PS01187">
    <property type="entry name" value="EGF_CA"/>
    <property type="match status" value="1"/>
</dbReference>
<evidence type="ECO:0000256" key="4">
    <source>
        <dbReference type="ARBA" id="ARBA00022553"/>
    </source>
</evidence>
<keyword evidence="3 15" id="KW-0245">EGF-like domain</keyword>
<dbReference type="PROSITE" id="PS50041">
    <property type="entry name" value="C_TYPE_LECTIN_2"/>
    <property type="match status" value="1"/>
</dbReference>
<feature type="domain" description="EGF-like" evidence="18">
    <location>
        <begin position="268"/>
        <end position="299"/>
    </location>
</feature>
<keyword evidence="7" id="KW-0430">Lectin</keyword>
<dbReference type="GO" id="GO:0030246">
    <property type="term" value="F:carbohydrate binding"/>
    <property type="evidence" value="ECO:0007669"/>
    <property type="project" value="UniProtKB-KW"/>
</dbReference>
<evidence type="ECO:0000256" key="2">
    <source>
        <dbReference type="ARBA" id="ARBA00019822"/>
    </source>
</evidence>
<dbReference type="AlphaFoldDB" id="A0A3B3REB7"/>
<evidence type="ECO:0000256" key="13">
    <source>
        <dbReference type="ARBA" id="ARBA00045242"/>
    </source>
</evidence>
<dbReference type="InterPro" id="IPR018097">
    <property type="entry name" value="EGF_Ca-bd_CS"/>
</dbReference>
<dbReference type="SMART" id="SM00179">
    <property type="entry name" value="EGF_CA"/>
    <property type="match status" value="2"/>
</dbReference>
<dbReference type="GO" id="GO:0016020">
    <property type="term" value="C:membrane"/>
    <property type="evidence" value="ECO:0007669"/>
    <property type="project" value="UniProtKB-SubCell"/>
</dbReference>
<evidence type="ECO:0000256" key="12">
    <source>
        <dbReference type="ARBA" id="ARBA00023157"/>
    </source>
</evidence>
<evidence type="ECO:0000256" key="3">
    <source>
        <dbReference type="ARBA" id="ARBA00022536"/>
    </source>
</evidence>
<dbReference type="PROSITE" id="PS00010">
    <property type="entry name" value="ASX_HYDROXYL"/>
    <property type="match status" value="2"/>
</dbReference>
<dbReference type="PANTHER" id="PTHR14789">
    <property type="entry name" value="CHONDROLECTIN VARIANT CHODLFDELTAE"/>
    <property type="match status" value="1"/>
</dbReference>
<keyword evidence="11 16" id="KW-0472">Membrane</keyword>
<dbReference type="SUPFAM" id="SSF57184">
    <property type="entry name" value="Growth factor receptor domain"/>
    <property type="match status" value="1"/>
</dbReference>
<evidence type="ECO:0000256" key="14">
    <source>
        <dbReference type="ARBA" id="ARBA00046453"/>
    </source>
</evidence>
<keyword evidence="9" id="KW-0654">Proteoglycan</keyword>
<dbReference type="InterPro" id="IPR001881">
    <property type="entry name" value="EGF-like_Ca-bd_dom"/>
</dbReference>
<dbReference type="InterPro" id="IPR001304">
    <property type="entry name" value="C-type_lectin-like"/>
</dbReference>
<feature type="signal peptide" evidence="17">
    <location>
        <begin position="1"/>
        <end position="34"/>
    </location>
</feature>
<comment type="caution">
    <text evidence="15">Lacks conserved residue(s) required for the propagation of feature annotation.</text>
</comment>
<evidence type="ECO:0000256" key="7">
    <source>
        <dbReference type="ARBA" id="ARBA00022734"/>
    </source>
</evidence>
<feature type="transmembrane region" description="Helical" evidence="16">
    <location>
        <begin position="334"/>
        <end position="354"/>
    </location>
</feature>
<dbReference type="PANTHER" id="PTHR14789:SF9">
    <property type="entry name" value="THROMBOMODULIN"/>
    <property type="match status" value="1"/>
</dbReference>
<keyword evidence="8" id="KW-0677">Repeat</keyword>
<dbReference type="Ensembl" id="ENSPKIT00000040507.1">
    <property type="protein sequence ID" value="ENSPKIP00000016026.1"/>
    <property type="gene ID" value="ENSPKIG00000002520.1"/>
</dbReference>
<evidence type="ECO:0000259" key="19">
    <source>
        <dbReference type="PROSITE" id="PS50041"/>
    </source>
</evidence>
<comment type="function">
    <text evidence="13">Endothelial cell receptor that plays a critical role in regulating several physiological processes including hemostasis, coagulation, fibrinolysis, inflammation, and angiogenesis. Acts as a cofactor for thrombin activation of protein C/PROC on the surface of vascular endothelial cells leading to initiation of the activated protein C anticoagulant pathway. Also accelerates the activation of the plasma carboxypeptidase B2/CPB2, which catalyzes removal of C-terminal basic amino acids from its substrates including kinins or anaphylatoxins leading to fibrinolysis inhibition. Plays critical protective roles in changing the cleavage specificity of protease-activated receptor 1/PAR1, inhibiting endothelial cell permeability and inflammation. Suppresses inflammation distinctly from its anticoagulant cofactor activity by sequestering HMGB1 thereby preventing it from engaging cellular receptors such as RAGE and contributing to the inflammatory response.</text>
</comment>
<dbReference type="InterPro" id="IPR000152">
    <property type="entry name" value="EGF-type_Asp/Asn_hydroxyl_site"/>
</dbReference>
<dbReference type="SUPFAM" id="SSF56436">
    <property type="entry name" value="C-type lectin-like"/>
    <property type="match status" value="1"/>
</dbReference>
<dbReference type="InterPro" id="IPR016187">
    <property type="entry name" value="CTDL_fold"/>
</dbReference>
<keyword evidence="10 16" id="KW-1133">Transmembrane helix</keyword>
<keyword evidence="21" id="KW-1185">Reference proteome</keyword>
<evidence type="ECO:0000256" key="9">
    <source>
        <dbReference type="ARBA" id="ARBA00022974"/>
    </source>
</evidence>
<dbReference type="InterPro" id="IPR015149">
    <property type="entry name" value="Tme5_EGF-like"/>
</dbReference>
<dbReference type="InterPro" id="IPR009030">
    <property type="entry name" value="Growth_fac_rcpt_cys_sf"/>
</dbReference>
<sequence>SLCSTGWLKVNHQKIMKAFLILLLAAGCVCLAEAAGTYNCSCDGDVCFSAVAEPTDYEASLKACRQRSAVLAAVRARQSSQVIAHLLENVKGEFWIGLELQDSVCSDLSSEMRGYNWATGGNSTDFTNWRDSRRTCAPRCVSVSSDLKWTERHCSGRIDGYICQGGLGSTCGRLEEQPNGVALYNTSYHCVDIDECLSNPCDHECLNTRGSFSCSCFEDFIKVDELSCKYHCPKEECPAKCDPNNEMQCYCPEGFIAEPRDTGTVCVDINECLQNECEQNCVNTYGSYICSCENGYYLEDGFKCKKQDVGVYDFTTPTPPPPGNKTSSVSPGGLFAIIVCVVVMVLLAVLLLHLKMNSKWIFRGIRKNNSEDMKNLQQVTAEKDNMPLPDRHLPLNTC</sequence>
<evidence type="ECO:0000256" key="11">
    <source>
        <dbReference type="ARBA" id="ARBA00023136"/>
    </source>
</evidence>
<feature type="domain" description="C-type lectin" evidence="19">
    <location>
        <begin position="43"/>
        <end position="155"/>
    </location>
</feature>
<evidence type="ECO:0000313" key="21">
    <source>
        <dbReference type="Proteomes" id="UP000261540"/>
    </source>
</evidence>
<evidence type="ECO:0000313" key="20">
    <source>
        <dbReference type="Ensembl" id="ENSPKIP00000016026.1"/>
    </source>
</evidence>
<dbReference type="Gene3D" id="2.10.25.10">
    <property type="entry name" value="Laminin"/>
    <property type="match status" value="3"/>
</dbReference>
<dbReference type="InterPro" id="IPR000742">
    <property type="entry name" value="EGF"/>
</dbReference>
<proteinExistence type="predicted"/>
<evidence type="ECO:0000256" key="8">
    <source>
        <dbReference type="ARBA" id="ARBA00022737"/>
    </source>
</evidence>
<keyword evidence="4" id="KW-0597">Phosphoprotein</keyword>
<evidence type="ECO:0000256" key="10">
    <source>
        <dbReference type="ARBA" id="ARBA00022989"/>
    </source>
</evidence>
<dbReference type="GO" id="GO:0005509">
    <property type="term" value="F:calcium ion binding"/>
    <property type="evidence" value="ECO:0007669"/>
    <property type="project" value="InterPro"/>
</dbReference>
<evidence type="ECO:0000259" key="18">
    <source>
        <dbReference type="PROSITE" id="PS50026"/>
    </source>
</evidence>
<evidence type="ECO:0000256" key="16">
    <source>
        <dbReference type="SAM" id="Phobius"/>
    </source>
</evidence>
<dbReference type="Pfam" id="PF00059">
    <property type="entry name" value="Lectin_C"/>
    <property type="match status" value="1"/>
</dbReference>
<dbReference type="PROSITE" id="PS50026">
    <property type="entry name" value="EGF_3"/>
    <property type="match status" value="1"/>
</dbReference>
<evidence type="ECO:0000256" key="5">
    <source>
        <dbReference type="ARBA" id="ARBA00022692"/>
    </source>
</evidence>
<evidence type="ECO:0000256" key="15">
    <source>
        <dbReference type="PROSITE-ProRule" id="PRU00076"/>
    </source>
</evidence>
<comment type="subcellular location">
    <subcellularLocation>
        <location evidence="1">Membrane</location>
        <topology evidence="1">Single-pass type I membrane protein</topology>
    </subcellularLocation>
</comment>
<keyword evidence="5 16" id="KW-0812">Transmembrane</keyword>
<feature type="chain" id="PRO_5017460356" description="Thrombomodulin" evidence="17">
    <location>
        <begin position="35"/>
        <end position="398"/>
    </location>
</feature>
<accession>A0A3B3REB7</accession>
<dbReference type="CDD" id="cd00054">
    <property type="entry name" value="EGF_CA"/>
    <property type="match status" value="2"/>
</dbReference>
<keyword evidence="12" id="KW-1015">Disulfide bond</keyword>
<keyword evidence="6 17" id="KW-0732">Signal</keyword>
<evidence type="ECO:0000256" key="17">
    <source>
        <dbReference type="SAM" id="SignalP"/>
    </source>
</evidence>
<dbReference type="STRING" id="1676925.ENSPKIP00000016026"/>
<dbReference type="Pfam" id="PF07645">
    <property type="entry name" value="EGF_CA"/>
    <property type="match status" value="2"/>
</dbReference>
<dbReference type="InterPro" id="IPR049883">
    <property type="entry name" value="NOTCH1_EGF-like"/>
</dbReference>
<name>A0A3B3REB7_9TELE</name>
<dbReference type="InterPro" id="IPR051505">
    <property type="entry name" value="C-type_lectin_domain"/>
</dbReference>